<name>A0A6J6MAP7_9ZZZZ</name>
<sequence length="144" mass="16027">MGGQPEHMIQNLVTSLLPDPTQVRVHELLEQGTEQALRDAVALVPGNEDAVCSLAEFLVRTGGAEEALALLPRIPETERVRRIAAAARLSLNPVDDFDDQLQSLLERVRGDEAARQEYLDILQTMGPEDPRTAKYRKQLTARLF</sequence>
<dbReference type="AlphaFoldDB" id="A0A6J6MAP7"/>
<dbReference type="EMBL" id="CAEZWV010000014">
    <property type="protein sequence ID" value="CAB4671327.1"/>
    <property type="molecule type" value="Genomic_DNA"/>
</dbReference>
<dbReference type="Gene3D" id="1.25.40.10">
    <property type="entry name" value="Tetratricopeptide repeat domain"/>
    <property type="match status" value="1"/>
</dbReference>
<dbReference type="InterPro" id="IPR011990">
    <property type="entry name" value="TPR-like_helical_dom_sf"/>
</dbReference>
<evidence type="ECO:0000313" key="1">
    <source>
        <dbReference type="EMBL" id="CAB4671327.1"/>
    </source>
</evidence>
<dbReference type="Pfam" id="PF14561">
    <property type="entry name" value="TPR_20"/>
    <property type="match status" value="1"/>
</dbReference>
<proteinExistence type="predicted"/>
<gene>
    <name evidence="1" type="ORF">UFOPK2295_00820</name>
</gene>
<accession>A0A6J6MAP7</accession>
<organism evidence="1">
    <name type="scientific">freshwater metagenome</name>
    <dbReference type="NCBI Taxonomy" id="449393"/>
    <lineage>
        <taxon>unclassified sequences</taxon>
        <taxon>metagenomes</taxon>
        <taxon>ecological metagenomes</taxon>
    </lineage>
</organism>
<protein>
    <submittedName>
        <fullName evidence="1">Unannotated protein</fullName>
    </submittedName>
</protein>
<reference evidence="1" key="1">
    <citation type="submission" date="2020-05" db="EMBL/GenBank/DDBJ databases">
        <authorList>
            <person name="Chiriac C."/>
            <person name="Salcher M."/>
            <person name="Ghai R."/>
            <person name="Kavagutti S V."/>
        </authorList>
    </citation>
    <scope>NUCLEOTIDE SEQUENCE</scope>
</reference>